<proteinExistence type="predicted"/>
<evidence type="ECO:0000313" key="4">
    <source>
        <dbReference type="Proteomes" id="UP001501326"/>
    </source>
</evidence>
<dbReference type="SUPFAM" id="SSF53756">
    <property type="entry name" value="UDP-Glycosyltransferase/glycogen phosphorylase"/>
    <property type="match status" value="1"/>
</dbReference>
<dbReference type="InterPro" id="IPR015393">
    <property type="entry name" value="DUF1972"/>
</dbReference>
<comment type="caution">
    <text evidence="3">The sequence shown here is derived from an EMBL/GenBank/DDBJ whole genome shotgun (WGS) entry which is preliminary data.</text>
</comment>
<feature type="domain" description="DUF1972" evidence="2">
    <location>
        <begin position="3"/>
        <end position="175"/>
    </location>
</feature>
<protein>
    <submittedName>
        <fullName evidence="3">DUF1972 domain-containing protein</fullName>
    </submittedName>
</protein>
<dbReference type="Proteomes" id="UP001501326">
    <property type="component" value="Unassembled WGS sequence"/>
</dbReference>
<gene>
    <name evidence="3" type="ORF">GCM10009867_23260</name>
</gene>
<accession>A0ABN3UQ59</accession>
<dbReference type="Pfam" id="PF09314">
    <property type="entry name" value="DUF1972"/>
    <property type="match status" value="1"/>
</dbReference>
<dbReference type="PANTHER" id="PTHR12526">
    <property type="entry name" value="GLYCOSYLTRANSFERASE"/>
    <property type="match status" value="1"/>
</dbReference>
<sequence>MVRTVRILGTHGVPAAYGGFETAAENIALFLVDRGWRVVVYCQGTGTGPVVEDTWRGIERITIPQHREGWLGTSAFDLASIRHAIAFDDVHLTFGYNTGVFNILQRLKGIPNVINMDGMEWTRRRWGLAKQGILLANERCAGLFGNQLVADHPEIEKYLRTFNRARRVSMITYGAHAVTDAPTDPVLALGLEPGRYLTCICRPIPENSLLEIVTGYSAKPRGVKLVVLGNFTPETDDYHRQIVDAAGPEVVFPGAIYEPEVVQALRFHSLAYVHGHTVGGTNPSLVEAMAAGNPVIAHGNAYNRWVAGPAQRYFTDARSLSDQLDAILQKPDVLHQMHDAARARHAEEFTWEFVAGQYEAVIARLQAKRGTTGRAARRSARQTSAARGGTAPK</sequence>
<feature type="region of interest" description="Disordered" evidence="1">
    <location>
        <begin position="369"/>
        <end position="393"/>
    </location>
</feature>
<dbReference type="EMBL" id="BAAARN010000002">
    <property type="protein sequence ID" value="GAA2737157.1"/>
    <property type="molecule type" value="Genomic_DNA"/>
</dbReference>
<evidence type="ECO:0000256" key="1">
    <source>
        <dbReference type="SAM" id="MobiDB-lite"/>
    </source>
</evidence>
<dbReference type="Gene3D" id="3.40.50.2000">
    <property type="entry name" value="Glycogen Phosphorylase B"/>
    <property type="match status" value="2"/>
</dbReference>
<dbReference type="RefSeq" id="WP_344193532.1">
    <property type="nucleotide sequence ID" value="NZ_BAAARN010000002.1"/>
</dbReference>
<organism evidence="3 4">
    <name type="scientific">Pedococcus aerophilus</name>
    <dbReference type="NCBI Taxonomy" id="436356"/>
    <lineage>
        <taxon>Bacteria</taxon>
        <taxon>Bacillati</taxon>
        <taxon>Actinomycetota</taxon>
        <taxon>Actinomycetes</taxon>
        <taxon>Micrococcales</taxon>
        <taxon>Intrasporangiaceae</taxon>
        <taxon>Pedococcus</taxon>
    </lineage>
</organism>
<feature type="compositionally biased region" description="Low complexity" evidence="1">
    <location>
        <begin position="381"/>
        <end position="393"/>
    </location>
</feature>
<name>A0ABN3UQ59_9MICO</name>
<reference evidence="3 4" key="1">
    <citation type="journal article" date="2019" name="Int. J. Syst. Evol. Microbiol.">
        <title>The Global Catalogue of Microorganisms (GCM) 10K type strain sequencing project: providing services to taxonomists for standard genome sequencing and annotation.</title>
        <authorList>
            <consortium name="The Broad Institute Genomics Platform"/>
            <consortium name="The Broad Institute Genome Sequencing Center for Infectious Disease"/>
            <person name="Wu L."/>
            <person name="Ma J."/>
        </authorList>
    </citation>
    <scope>NUCLEOTIDE SEQUENCE [LARGE SCALE GENOMIC DNA]</scope>
    <source>
        <strain evidence="3 4">JCM 16378</strain>
    </source>
</reference>
<keyword evidence="4" id="KW-1185">Reference proteome</keyword>
<evidence type="ECO:0000259" key="2">
    <source>
        <dbReference type="Pfam" id="PF09314"/>
    </source>
</evidence>
<evidence type="ECO:0000313" key="3">
    <source>
        <dbReference type="EMBL" id="GAA2737157.1"/>
    </source>
</evidence>